<reference evidence="4" key="1">
    <citation type="submission" date="2022-04" db="EMBL/GenBank/DDBJ databases">
        <title>Evolutionary, genomic, and biogeographic characterization of Chryseobacterium nepalense represented by a plastic-degrading bacterium AC3.</title>
        <authorList>
            <person name="Yin Z."/>
            <person name="Liu X."/>
            <person name="Wang D."/>
            <person name="Xie Z."/>
        </authorList>
    </citation>
    <scope>NUCLEOTIDE SEQUENCE</scope>
    <source>
        <strain evidence="4">AC3</strain>
    </source>
</reference>
<evidence type="ECO:0000259" key="3">
    <source>
        <dbReference type="Pfam" id="PF00534"/>
    </source>
</evidence>
<gene>
    <name evidence="4" type="ORF">M0D58_10130</name>
</gene>
<keyword evidence="2 4" id="KW-0808">Transferase</keyword>
<dbReference type="EMBL" id="CP096203">
    <property type="protein sequence ID" value="UPQ74408.1"/>
    <property type="molecule type" value="Genomic_DNA"/>
</dbReference>
<keyword evidence="1 4" id="KW-0328">Glycosyltransferase</keyword>
<evidence type="ECO:0000313" key="4">
    <source>
        <dbReference type="EMBL" id="UPQ74408.1"/>
    </source>
</evidence>
<dbReference type="SUPFAM" id="SSF53756">
    <property type="entry name" value="UDP-Glycosyltransferase/glycogen phosphorylase"/>
    <property type="match status" value="1"/>
</dbReference>
<organism evidence="4 5">
    <name type="scientific">Chryseobacterium nepalense</name>
    <dbReference type="NCBI Taxonomy" id="1854498"/>
    <lineage>
        <taxon>Bacteria</taxon>
        <taxon>Pseudomonadati</taxon>
        <taxon>Bacteroidota</taxon>
        <taxon>Flavobacteriia</taxon>
        <taxon>Flavobacteriales</taxon>
        <taxon>Weeksellaceae</taxon>
        <taxon>Chryseobacterium group</taxon>
        <taxon>Chryseobacterium</taxon>
    </lineage>
</organism>
<dbReference type="Pfam" id="PF00534">
    <property type="entry name" value="Glycos_transf_1"/>
    <property type="match status" value="1"/>
</dbReference>
<dbReference type="GO" id="GO:0016757">
    <property type="term" value="F:glycosyltransferase activity"/>
    <property type="evidence" value="ECO:0007669"/>
    <property type="project" value="UniProtKB-KW"/>
</dbReference>
<dbReference type="RefSeq" id="WP_248388927.1">
    <property type="nucleotide sequence ID" value="NZ_CP096203.1"/>
</dbReference>
<accession>A0ABY4K3P9</accession>
<dbReference type="Proteomes" id="UP000830552">
    <property type="component" value="Chromosome"/>
</dbReference>
<evidence type="ECO:0000313" key="5">
    <source>
        <dbReference type="Proteomes" id="UP000830552"/>
    </source>
</evidence>
<dbReference type="Gene3D" id="3.40.50.2000">
    <property type="entry name" value="Glycogen Phosphorylase B"/>
    <property type="match status" value="2"/>
</dbReference>
<evidence type="ECO:0000256" key="2">
    <source>
        <dbReference type="ARBA" id="ARBA00022679"/>
    </source>
</evidence>
<evidence type="ECO:0000256" key="1">
    <source>
        <dbReference type="ARBA" id="ARBA00022676"/>
    </source>
</evidence>
<dbReference type="InterPro" id="IPR001296">
    <property type="entry name" value="Glyco_trans_1"/>
</dbReference>
<protein>
    <submittedName>
        <fullName evidence="4">Glycosyltransferase</fullName>
        <ecNumber evidence="4">2.4.-.-</ecNumber>
    </submittedName>
</protein>
<sequence length="378" mass="43768">MKVSKLLFLTTAHRHDDDRIFYHQARALKEQGYDVKICSLSSEFQGTVAGIEIESYAVLERSVSEKKRILEKMCIAYQPDAVICSEPLAVIAAKSIRKNKNISIIYDVTEWYPSMRMVERFSFPFNLIHAIKFFLIQLYAGWISTHYIFGENTKKFPLAYFFPFKKSIVLPYYPDDIYIRQHIKSLDSDKITLCYTGQFSEEKGIGNFFAAAGSLRKKAPELKISILLIGGSRKEKDEKYFSGLVKKYHFENLRIEKPASFETFTEAYADADICFDLRTMNYENHHCLPIKIFYYAASGKPVIYTDLKATRQHVDVSKFGFLVDPENSEGISDIILNYIKNPEIYSDHAQNARKEYETKYAWNGIKNNFVNFIKKSLA</sequence>
<feature type="domain" description="Glycosyl transferase family 1" evidence="3">
    <location>
        <begin position="185"/>
        <end position="354"/>
    </location>
</feature>
<dbReference type="PANTHER" id="PTHR12526">
    <property type="entry name" value="GLYCOSYLTRANSFERASE"/>
    <property type="match status" value="1"/>
</dbReference>
<keyword evidence="5" id="KW-1185">Reference proteome</keyword>
<dbReference type="EC" id="2.4.-.-" evidence="4"/>
<proteinExistence type="predicted"/>
<name>A0ABY4K3P9_9FLAO</name>
<dbReference type="PANTHER" id="PTHR12526:SF629">
    <property type="entry name" value="TEICHURONIC ACID BIOSYNTHESIS GLYCOSYLTRANSFERASE TUAH-RELATED"/>
    <property type="match status" value="1"/>
</dbReference>